<dbReference type="Proteomes" id="UP000317180">
    <property type="component" value="Unassembled WGS sequence"/>
</dbReference>
<accession>A0ABQ0SXY6</accession>
<sequence>MKLLGTLSATVLLLTNATSVLSAQELPQISTQLHSIHQSLLHKITSELTDSHIPKNGLQRLSGKVSDVVIHSKISDYKREYVLFSYKLNDKPRYGIQVYEDGSDGDWTYSTRSSMFENPESPVQVLFNHVEKNPFPIAGIVNHPSIKKIKVNFKVGQSHLLSVNNGYFFEIIHRDLSDVSSVEGLDSSNQVVSVAWDINKPSTKTND</sequence>
<comment type="caution">
    <text evidence="2">The sequence shown here is derived from an EMBL/GenBank/DDBJ whole genome shotgun (WGS) entry which is preliminary data.</text>
</comment>
<feature type="chain" id="PRO_5047044750" evidence="1">
    <location>
        <begin position="23"/>
        <end position="207"/>
    </location>
</feature>
<keyword evidence="3" id="KW-1185">Reference proteome</keyword>
<evidence type="ECO:0000256" key="1">
    <source>
        <dbReference type="SAM" id="SignalP"/>
    </source>
</evidence>
<evidence type="ECO:0000313" key="3">
    <source>
        <dbReference type="Proteomes" id="UP000317180"/>
    </source>
</evidence>
<dbReference type="EMBL" id="BJOD01000121">
    <property type="protein sequence ID" value="GED28815.1"/>
    <property type="molecule type" value="Genomic_DNA"/>
</dbReference>
<proteinExistence type="predicted"/>
<feature type="signal peptide" evidence="1">
    <location>
        <begin position="1"/>
        <end position="22"/>
    </location>
</feature>
<name>A0ABQ0SXY6_9BACL</name>
<organism evidence="2 3">
    <name type="scientific">Brevibacillus agri</name>
    <dbReference type="NCBI Taxonomy" id="51101"/>
    <lineage>
        <taxon>Bacteria</taxon>
        <taxon>Bacillati</taxon>
        <taxon>Bacillota</taxon>
        <taxon>Bacilli</taxon>
        <taxon>Bacillales</taxon>
        <taxon>Paenibacillaceae</taxon>
        <taxon>Brevibacillus</taxon>
    </lineage>
</organism>
<dbReference type="RefSeq" id="WP_007781300.1">
    <property type="nucleotide sequence ID" value="NZ_BJOD01000121.1"/>
</dbReference>
<gene>
    <name evidence="2" type="ORF">BAG01nite_49170</name>
</gene>
<evidence type="ECO:0000313" key="2">
    <source>
        <dbReference type="EMBL" id="GED28815.1"/>
    </source>
</evidence>
<reference evidence="2 3" key="1">
    <citation type="submission" date="2019-06" db="EMBL/GenBank/DDBJ databases">
        <title>Whole genome shotgun sequence of Brevibacillus agri NBRC 15538.</title>
        <authorList>
            <person name="Hosoyama A."/>
            <person name="Uohara A."/>
            <person name="Ohji S."/>
            <person name="Ichikawa N."/>
        </authorList>
    </citation>
    <scope>NUCLEOTIDE SEQUENCE [LARGE SCALE GENOMIC DNA]</scope>
    <source>
        <strain evidence="2 3">NBRC 15538</strain>
    </source>
</reference>
<dbReference type="GeneID" id="82810875"/>
<keyword evidence="1" id="KW-0732">Signal</keyword>
<protein>
    <submittedName>
        <fullName evidence="2">Uncharacterized protein</fullName>
    </submittedName>
</protein>